<evidence type="ECO:0000259" key="4">
    <source>
        <dbReference type="PROSITE" id="PS51767"/>
    </source>
</evidence>
<feature type="region of interest" description="Disordered" evidence="2">
    <location>
        <begin position="45"/>
        <end position="64"/>
    </location>
</feature>
<evidence type="ECO:0000256" key="1">
    <source>
        <dbReference type="ARBA" id="ARBA00007447"/>
    </source>
</evidence>
<dbReference type="EMBL" id="JBBXJM010000002">
    <property type="protein sequence ID" value="KAL1410880.1"/>
    <property type="molecule type" value="Genomic_DNA"/>
</dbReference>
<keyword evidence="6" id="KW-1185">Reference proteome</keyword>
<protein>
    <recommendedName>
        <fullName evidence="4">Peptidase A1 domain-containing protein</fullName>
    </recommendedName>
</protein>
<sequence>MLLHPLAALALAISLPLALADADVSIDAVELRAFTAGHAPARRAVPEGYLPRPRAAQHRRRDAAPVPAVGVSAFELNVREHVAGADDESLAKRAGAEATNGSIIALGSAQSTYVVPIAFGNPPVAFPLQLDTGSSDLLLASTACGSNCPSSGQNNPYYDASHHSSSFVSVNGNGTRFTARYADRTVASGFVARELVGIGHTAVDGQVFGLINSTNLTLSSQSISGIIGFGFPRLSVLARNLLAQVAPSAASPASSGAASGSAAIGSGSASASAASPTRAAVTPHTAYLPTFLESLVTIPEIQYPVFALGLSPPPRNESANATSATLQSVSPSTLARYKLDTGSLTIGGVSEGYVSENATTGRTLADIEWWPVVPFGPASPAATRSASLAETATDTTSDTATDASAELLTEPAGVSTSDAPAPSTNGVPTTLGQLEGEQYLYWTVALTGIQVNGTASALNSSYASIGIPSLALLDVGTNGIFGPQQDVVSIFSHIPDARQVADGQWAVPCNTKATLGFSFGGRYVQLQPDDWIYAGVAGSSMCLAWPVVAPSTGDGIDWQLGTPFLKNVYTVFSYGINGVQPPQVGFLPIRDAPAPPPPATGTVSAAAAASTFELANPTETINTKLPNVLLPNPSHPTPSYIFASTVPTGAQQAIGLGNSSAFGVSAVPIISLPRNSSSTESAKPPGWPGGSADHTSSAAAVGPRAACSLLALMVVALLVV</sequence>
<dbReference type="SUPFAM" id="SSF50630">
    <property type="entry name" value="Acid proteases"/>
    <property type="match status" value="1"/>
</dbReference>
<keyword evidence="3" id="KW-0732">Signal</keyword>
<dbReference type="RefSeq" id="XP_069210824.1">
    <property type="nucleotide sequence ID" value="XM_069350438.1"/>
</dbReference>
<feature type="signal peptide" evidence="3">
    <location>
        <begin position="1"/>
        <end position="20"/>
    </location>
</feature>
<feature type="region of interest" description="Disordered" evidence="2">
    <location>
        <begin position="674"/>
        <end position="697"/>
    </location>
</feature>
<proteinExistence type="inferred from homology"/>
<dbReference type="PANTHER" id="PTHR47966">
    <property type="entry name" value="BETA-SITE APP-CLEAVING ENZYME, ISOFORM A-RELATED"/>
    <property type="match status" value="1"/>
</dbReference>
<dbReference type="InterPro" id="IPR021109">
    <property type="entry name" value="Peptidase_aspartic_dom_sf"/>
</dbReference>
<feature type="domain" description="Peptidase A1" evidence="4">
    <location>
        <begin position="113"/>
        <end position="587"/>
    </location>
</feature>
<reference evidence="5 6" key="1">
    <citation type="submission" date="2023-08" db="EMBL/GenBank/DDBJ databases">
        <title>Annotated Genome Sequence of Vanrija albida AlHP1.</title>
        <authorList>
            <person name="Herzog R."/>
        </authorList>
    </citation>
    <scope>NUCLEOTIDE SEQUENCE [LARGE SCALE GENOMIC DNA]</scope>
    <source>
        <strain evidence="5 6">AlHP1</strain>
    </source>
</reference>
<dbReference type="Gene3D" id="2.40.70.10">
    <property type="entry name" value="Acid Proteases"/>
    <property type="match status" value="2"/>
</dbReference>
<dbReference type="InterPro" id="IPR001461">
    <property type="entry name" value="Aspartic_peptidase_A1"/>
</dbReference>
<dbReference type="Proteomes" id="UP001565368">
    <property type="component" value="Unassembled WGS sequence"/>
</dbReference>
<dbReference type="CDD" id="cd05471">
    <property type="entry name" value="pepsin_like"/>
    <property type="match status" value="1"/>
</dbReference>
<dbReference type="PANTHER" id="PTHR47966:SF74">
    <property type="entry name" value="AGR407CP"/>
    <property type="match status" value="1"/>
</dbReference>
<dbReference type="InterPro" id="IPR034164">
    <property type="entry name" value="Pepsin-like_dom"/>
</dbReference>
<evidence type="ECO:0000313" key="5">
    <source>
        <dbReference type="EMBL" id="KAL1410880.1"/>
    </source>
</evidence>
<comment type="similarity">
    <text evidence="1">Belongs to the peptidase A1 family.</text>
</comment>
<gene>
    <name evidence="5" type="ORF">Q8F55_001823</name>
</gene>
<dbReference type="PRINTS" id="PR00792">
    <property type="entry name" value="PEPSIN"/>
</dbReference>
<name>A0ABR3Q810_9TREE</name>
<dbReference type="InterPro" id="IPR033121">
    <property type="entry name" value="PEPTIDASE_A1"/>
</dbReference>
<evidence type="ECO:0000256" key="2">
    <source>
        <dbReference type="SAM" id="MobiDB-lite"/>
    </source>
</evidence>
<dbReference type="PROSITE" id="PS51767">
    <property type="entry name" value="PEPTIDASE_A1"/>
    <property type="match status" value="1"/>
</dbReference>
<accession>A0ABR3Q810</accession>
<evidence type="ECO:0000256" key="3">
    <source>
        <dbReference type="SAM" id="SignalP"/>
    </source>
</evidence>
<evidence type="ECO:0000313" key="6">
    <source>
        <dbReference type="Proteomes" id="UP001565368"/>
    </source>
</evidence>
<organism evidence="5 6">
    <name type="scientific">Vanrija albida</name>
    <dbReference type="NCBI Taxonomy" id="181172"/>
    <lineage>
        <taxon>Eukaryota</taxon>
        <taxon>Fungi</taxon>
        <taxon>Dikarya</taxon>
        <taxon>Basidiomycota</taxon>
        <taxon>Agaricomycotina</taxon>
        <taxon>Tremellomycetes</taxon>
        <taxon>Trichosporonales</taxon>
        <taxon>Trichosporonaceae</taxon>
        <taxon>Vanrija</taxon>
    </lineage>
</organism>
<comment type="caution">
    <text evidence="5">The sequence shown here is derived from an EMBL/GenBank/DDBJ whole genome shotgun (WGS) entry which is preliminary data.</text>
</comment>
<dbReference type="Pfam" id="PF00026">
    <property type="entry name" value="Asp"/>
    <property type="match status" value="2"/>
</dbReference>
<feature type="chain" id="PRO_5047247502" description="Peptidase A1 domain-containing protein" evidence="3">
    <location>
        <begin position="21"/>
        <end position="720"/>
    </location>
</feature>
<dbReference type="GeneID" id="95982866"/>